<gene>
    <name evidence="1" type="ORF">L596_003214</name>
</gene>
<keyword evidence="2" id="KW-1185">Reference proteome</keyword>
<accession>A0A4U8URV7</accession>
<evidence type="ECO:0000313" key="2">
    <source>
        <dbReference type="Proteomes" id="UP000298663"/>
    </source>
</evidence>
<protein>
    <submittedName>
        <fullName evidence="1">Uncharacterized protein</fullName>
    </submittedName>
</protein>
<reference evidence="1 2" key="2">
    <citation type="journal article" date="2019" name="G3 (Bethesda)">
        <title>Hybrid Assembly of the Genome of the Entomopathogenic Nematode Steinernema carpocapsae Identifies the X-Chromosome.</title>
        <authorList>
            <person name="Serra L."/>
            <person name="Macchietto M."/>
            <person name="Macias-Munoz A."/>
            <person name="McGill C.J."/>
            <person name="Rodriguez I.M."/>
            <person name="Rodriguez B."/>
            <person name="Murad R."/>
            <person name="Mortazavi A."/>
        </authorList>
    </citation>
    <scope>NUCLEOTIDE SEQUENCE [LARGE SCALE GENOMIC DNA]</scope>
    <source>
        <strain evidence="1 2">ALL</strain>
    </source>
</reference>
<organism evidence="1 2">
    <name type="scientific">Steinernema carpocapsae</name>
    <name type="common">Entomopathogenic nematode</name>
    <dbReference type="NCBI Taxonomy" id="34508"/>
    <lineage>
        <taxon>Eukaryota</taxon>
        <taxon>Metazoa</taxon>
        <taxon>Ecdysozoa</taxon>
        <taxon>Nematoda</taxon>
        <taxon>Chromadorea</taxon>
        <taxon>Rhabditida</taxon>
        <taxon>Tylenchina</taxon>
        <taxon>Panagrolaimomorpha</taxon>
        <taxon>Strongyloidoidea</taxon>
        <taxon>Steinernematidae</taxon>
        <taxon>Steinernema</taxon>
    </lineage>
</organism>
<dbReference type="Proteomes" id="UP000298663">
    <property type="component" value="Unassembled WGS sequence"/>
</dbReference>
<evidence type="ECO:0000313" key="1">
    <source>
        <dbReference type="EMBL" id="TMS35926.1"/>
    </source>
</evidence>
<sequence>MTRRGFLRLGGSVLRPFRSGGGAGVQGIVVVFWACCEIASTPPTNNQPGEGKEAERATLLLFLSPPPHTRSLRSFFVDNAPPTAFGLVNIISRFGELEPPHSLLLPSSKLRQHFHNNDSVNFSGGCSSVIGTTCGRCMFPFDRSVHLSKGFSHGSSQRFRGIVVYVLKTSQTAASWSSVMDPFQPLAGLIPDSMGLK</sequence>
<reference evidence="1 2" key="1">
    <citation type="journal article" date="2015" name="Genome Biol.">
        <title>Comparative genomics of Steinernema reveals deeply conserved gene regulatory networks.</title>
        <authorList>
            <person name="Dillman A.R."/>
            <person name="Macchietto M."/>
            <person name="Porter C.F."/>
            <person name="Rogers A."/>
            <person name="Williams B."/>
            <person name="Antoshechkin I."/>
            <person name="Lee M.M."/>
            <person name="Goodwin Z."/>
            <person name="Lu X."/>
            <person name="Lewis E.E."/>
            <person name="Goodrich-Blair H."/>
            <person name="Stock S.P."/>
            <person name="Adams B.J."/>
            <person name="Sternberg P.W."/>
            <person name="Mortazavi A."/>
        </authorList>
    </citation>
    <scope>NUCLEOTIDE SEQUENCE [LARGE SCALE GENOMIC DNA]</scope>
    <source>
        <strain evidence="1 2">ALL</strain>
    </source>
</reference>
<dbReference type="AlphaFoldDB" id="A0A4U8URV7"/>
<proteinExistence type="predicted"/>
<comment type="caution">
    <text evidence="1">The sequence shown here is derived from an EMBL/GenBank/DDBJ whole genome shotgun (WGS) entry which is preliminary data.</text>
</comment>
<dbReference type="EMBL" id="AZBU02000001">
    <property type="protein sequence ID" value="TMS35926.1"/>
    <property type="molecule type" value="Genomic_DNA"/>
</dbReference>
<name>A0A4U8URV7_STECR</name>